<protein>
    <submittedName>
        <fullName evidence="1">Uncharacterized protein</fullName>
    </submittedName>
</protein>
<name>A0A9X4M7W4_9CYAN</name>
<dbReference type="AlphaFoldDB" id="A0A9X4M7W4"/>
<dbReference type="Proteomes" id="UP001152872">
    <property type="component" value="Unassembled WGS sequence"/>
</dbReference>
<gene>
    <name evidence="1" type="ORF">FEV09_13000</name>
</gene>
<accession>A0A9X4M7W4</accession>
<proteinExistence type="predicted"/>
<evidence type="ECO:0000313" key="1">
    <source>
        <dbReference type="EMBL" id="MDG3495471.1"/>
    </source>
</evidence>
<comment type="caution">
    <text evidence="1">The sequence shown here is derived from an EMBL/GenBank/DDBJ whole genome shotgun (WGS) entry which is preliminary data.</text>
</comment>
<dbReference type="EMBL" id="VBTY01000103">
    <property type="protein sequence ID" value="MDG3495471.1"/>
    <property type="molecule type" value="Genomic_DNA"/>
</dbReference>
<evidence type="ECO:0000313" key="2">
    <source>
        <dbReference type="Proteomes" id="UP001152872"/>
    </source>
</evidence>
<organism evidence="1 2">
    <name type="scientific">Pseudanabaena catenata USMAC16</name>
    <dbReference type="NCBI Taxonomy" id="1855837"/>
    <lineage>
        <taxon>Bacteria</taxon>
        <taxon>Bacillati</taxon>
        <taxon>Cyanobacteriota</taxon>
        <taxon>Cyanophyceae</taxon>
        <taxon>Pseudanabaenales</taxon>
        <taxon>Pseudanabaenaceae</taxon>
        <taxon>Pseudanabaena</taxon>
    </lineage>
</organism>
<reference evidence="1" key="1">
    <citation type="submission" date="2019-05" db="EMBL/GenBank/DDBJ databases">
        <title>Whole genome sequencing of Pseudanabaena catenata USMAC16.</title>
        <authorList>
            <person name="Khan Z."/>
            <person name="Omar W.M."/>
            <person name="Convey P."/>
            <person name="Merican F."/>
            <person name="Najimudin N."/>
        </authorList>
    </citation>
    <scope>NUCLEOTIDE SEQUENCE</scope>
    <source>
        <strain evidence="1">USMAC16</strain>
    </source>
</reference>
<sequence>MSQYILLRIQSLQEELESLKKIVSNQLLHSPRKKTSIKGLWKDFEIHDEDFTDARMAIFKDSNNWQE</sequence>
<dbReference type="RefSeq" id="WP_009627598.1">
    <property type="nucleotide sequence ID" value="NZ_VBTY01000103.1"/>
</dbReference>
<keyword evidence="2" id="KW-1185">Reference proteome</keyword>